<organism evidence="1 2">
    <name type="scientific">Lederbergia galactosidilytica</name>
    <dbReference type="NCBI Taxonomy" id="217031"/>
    <lineage>
        <taxon>Bacteria</taxon>
        <taxon>Bacillati</taxon>
        <taxon>Bacillota</taxon>
        <taxon>Bacilli</taxon>
        <taxon>Bacillales</taxon>
        <taxon>Bacillaceae</taxon>
        <taxon>Lederbergia</taxon>
    </lineage>
</organism>
<protein>
    <submittedName>
        <fullName evidence="1">Uncharacterized protein</fullName>
    </submittedName>
</protein>
<dbReference type="Proteomes" id="UP000053881">
    <property type="component" value="Unassembled WGS sequence"/>
</dbReference>
<dbReference type="EMBL" id="LGPB01000113">
    <property type="protein sequence ID" value="KRG11719.1"/>
    <property type="molecule type" value="Genomic_DNA"/>
</dbReference>
<dbReference type="AlphaFoldDB" id="A0A0Q9Y6M9"/>
<dbReference type="PATRIC" id="fig|217031.4.peg.5096"/>
<accession>A0A0Q9Y6M9</accession>
<proteinExistence type="predicted"/>
<evidence type="ECO:0000313" key="1">
    <source>
        <dbReference type="EMBL" id="KRG11719.1"/>
    </source>
</evidence>
<evidence type="ECO:0000313" key="2">
    <source>
        <dbReference type="Proteomes" id="UP000053881"/>
    </source>
</evidence>
<reference evidence="1 2" key="1">
    <citation type="submission" date="2015-06" db="EMBL/GenBank/DDBJ databases">
        <title>Genome sequencing project of Bacillus galactosidilyticus PL133.</title>
        <authorList>
            <person name="Gaiero J."/>
            <person name="Nicol R."/>
            <person name="Habash M."/>
        </authorList>
    </citation>
    <scope>NUCLEOTIDE SEQUENCE [LARGE SCALE GENOMIC DNA]</scope>
    <source>
        <strain evidence="1 2">PL133</strain>
    </source>
</reference>
<comment type="caution">
    <text evidence="1">The sequence shown here is derived from an EMBL/GenBank/DDBJ whole genome shotgun (WGS) entry which is preliminary data.</text>
</comment>
<sequence length="62" mass="7012">MDGKAPADLYQTNQELAHYLHDNCPEIGTFYLSMGDPVDSMEGLGESYFQAREYSLYQICLA</sequence>
<gene>
    <name evidence="1" type="ORF">ACA29_15060</name>
</gene>
<name>A0A0Q9Y6M9_9BACI</name>